<dbReference type="InterPro" id="IPR002300">
    <property type="entry name" value="aa-tRNA-synth_Ia"/>
</dbReference>
<evidence type="ECO:0000256" key="5">
    <source>
        <dbReference type="ARBA" id="ARBA00022741"/>
    </source>
</evidence>
<dbReference type="AlphaFoldDB" id="F0Z9P8"/>
<dbReference type="VEuPathDB" id="AmoebaDB:DICPUDRAFT_75115"/>
<evidence type="ECO:0000256" key="3">
    <source>
        <dbReference type="ARBA" id="ARBA00013165"/>
    </source>
</evidence>
<dbReference type="PANTHER" id="PTHR42765">
    <property type="entry name" value="SOLEUCYL-TRNA SYNTHETASE"/>
    <property type="match status" value="1"/>
</dbReference>
<dbReference type="HAMAP" id="MF_02002">
    <property type="entry name" value="Ile_tRNA_synth_type1"/>
    <property type="match status" value="1"/>
</dbReference>
<evidence type="ECO:0000256" key="4">
    <source>
        <dbReference type="ARBA" id="ARBA00022598"/>
    </source>
</evidence>
<evidence type="ECO:0000259" key="13">
    <source>
        <dbReference type="Pfam" id="PF00133"/>
    </source>
</evidence>
<dbReference type="EMBL" id="GL870959">
    <property type="protein sequence ID" value="EGC39340.1"/>
    <property type="molecule type" value="Genomic_DNA"/>
</dbReference>
<dbReference type="GeneID" id="10510033"/>
<evidence type="ECO:0000256" key="12">
    <source>
        <dbReference type="RuleBase" id="RU363035"/>
    </source>
</evidence>
<comment type="similarity">
    <text evidence="2 12">Belongs to the class-I aminoacyl-tRNA synthetase family.</text>
</comment>
<keyword evidence="9" id="KW-0496">Mitochondrion</keyword>
<name>F0Z9P8_DICPU</name>
<dbReference type="PROSITE" id="PS00178">
    <property type="entry name" value="AA_TRNA_LIGASE_I"/>
    <property type="match status" value="1"/>
</dbReference>
<evidence type="ECO:0000313" key="16">
    <source>
        <dbReference type="Proteomes" id="UP000001064"/>
    </source>
</evidence>
<keyword evidence="8" id="KW-0809">Transit peptide</keyword>
<dbReference type="Gene3D" id="1.10.10.830">
    <property type="entry name" value="Ile-tRNA synthetase CP2 domain-like"/>
    <property type="match status" value="1"/>
</dbReference>
<dbReference type="PANTHER" id="PTHR42765:SF1">
    <property type="entry name" value="ISOLEUCINE--TRNA LIGASE, MITOCHONDRIAL"/>
    <property type="match status" value="1"/>
</dbReference>
<dbReference type="Pfam" id="PF00133">
    <property type="entry name" value="tRNA-synt_1"/>
    <property type="match status" value="1"/>
</dbReference>
<dbReference type="GO" id="GO:0032543">
    <property type="term" value="P:mitochondrial translation"/>
    <property type="evidence" value="ECO:0000318"/>
    <property type="project" value="GO_Central"/>
</dbReference>
<keyword evidence="6 12" id="KW-0067">ATP-binding</keyword>
<reference evidence="16" key="1">
    <citation type="journal article" date="2011" name="Genome Biol.">
        <title>Comparative genomics of the social amoebae Dictyostelium discoideum and Dictyostelium purpureum.</title>
        <authorList>
            <consortium name="US DOE Joint Genome Institute (JGI-PGF)"/>
            <person name="Sucgang R."/>
            <person name="Kuo A."/>
            <person name="Tian X."/>
            <person name="Salerno W."/>
            <person name="Parikh A."/>
            <person name="Feasley C.L."/>
            <person name="Dalin E."/>
            <person name="Tu H."/>
            <person name="Huang E."/>
            <person name="Barry K."/>
            <person name="Lindquist E."/>
            <person name="Shapiro H."/>
            <person name="Bruce D."/>
            <person name="Schmutz J."/>
            <person name="Salamov A."/>
            <person name="Fey P."/>
            <person name="Gaudet P."/>
            <person name="Anjard C."/>
            <person name="Babu M.M."/>
            <person name="Basu S."/>
            <person name="Bushmanova Y."/>
            <person name="van der Wel H."/>
            <person name="Katoh-Kurasawa M."/>
            <person name="Dinh C."/>
            <person name="Coutinho P.M."/>
            <person name="Saito T."/>
            <person name="Elias M."/>
            <person name="Schaap P."/>
            <person name="Kay R.R."/>
            <person name="Henrissat B."/>
            <person name="Eichinger L."/>
            <person name="Rivero F."/>
            <person name="Putnam N.H."/>
            <person name="West C.M."/>
            <person name="Loomis W.F."/>
            <person name="Chisholm R.L."/>
            <person name="Shaulsky G."/>
            <person name="Strassmann J.E."/>
            <person name="Queller D.C."/>
            <person name="Kuspa A."/>
            <person name="Grigoriev I.V."/>
        </authorList>
    </citation>
    <scope>NUCLEOTIDE SEQUENCE [LARGE SCALE GENOMIC DNA]</scope>
    <source>
        <strain evidence="16">QSDP1</strain>
    </source>
</reference>
<dbReference type="STRING" id="5786.F0Z9P8"/>
<comment type="subcellular location">
    <subcellularLocation>
        <location evidence="1">Mitochondrion matrix</location>
    </subcellularLocation>
</comment>
<dbReference type="SUPFAM" id="SSF47323">
    <property type="entry name" value="Anticodon-binding domain of a subclass of class I aminoacyl-tRNA synthetases"/>
    <property type="match status" value="1"/>
</dbReference>
<evidence type="ECO:0000256" key="7">
    <source>
        <dbReference type="ARBA" id="ARBA00022917"/>
    </source>
</evidence>
<keyword evidence="16" id="KW-1185">Reference proteome</keyword>
<dbReference type="InterPro" id="IPR014729">
    <property type="entry name" value="Rossmann-like_a/b/a_fold"/>
</dbReference>
<sequence length="1010" mass="115847">MLNSLLNKKNLVRLSTNNNNYKIKNYCSSNNKDEKNHSYSGTLHLPKTKFQMKANAAINEPLLLKDPTELYKWQLENNNNGEWVFHDGPPYANGPLHLGHALNKTLKDIVNRYKVLRGFKVNYIPGWDCHGLPIEQKVFQSFETTQGLKPHTIRDAARKYALKEIERQKKGFLELGIMGDWKNPYRTMDPQYEVQQIQTFYEMYQKGNIYRGEKPVYWSPSSRSALAEAEIEYNDAHVSKSIFVKFNVEKFSDSLKSTVLSDLSSQYFTEENGRKCYALIWTTTPWTIPSNLAISVHPTMEYIIVTNANKKKDHYIISKERFESLKAILNDPELIIVKEFTGEQLKGTVTRHPQKDRISPIICGDHVVEGSGTGLVHTAPGHGFEDFQVWNEYNNNEVSGPILSPVDESGCFTADAGKEFEGLNVLIEGNQAVIKDLQDKNALLFIEEYTHKYPYDWRTKKPILIRVTKQWFASLKSIQEKAVDCISNVNMVPASGANRLSSMVGKRNDWCISRQRVWGCPIPVFYDKNNEPVIDSDTIEHLKELFGKHGSDCWFKLSAQELLPPKYRDQHEQYTIGTDTMDVWFDSGTSWRGVLVERGVIDKDNGKADIYLEGSDQHRGWFQSSLLTSVFVRDTAPYKNVVTHGFLLDEKGFKMSKSLGNVIDQSFVIKGGANKNQDPAYGIDILRTWIASSDYTKDISIGPNILVKILENIKKIRNSFKFMLGSNFDFNPATDSVPYDQMSLIDKYALHKAQALQKSVTNHYDNFQFQKVLSDVLNFTGETSAFYFEIIKQRLYIEKANSQLRKSSQTALFQIVEVINKALAPITIHTSEDIYKNQYHFSKPTDSVFTQGWTVLPQEYQNDNINEQFNHIMTVRTLVNKVLQTMRIDGFIGRSDETQLEIKISKEFYNHLSSVSNELNDIFSVSYVKLLLLEDGFDNKESEVTKTQQDNVNDNQQYSLISLLPKDSQESGKVEIVIKKSDHFKCPRCWRHTSTQKDTLCLPCDKILKN</sequence>
<dbReference type="InterPro" id="IPR033708">
    <property type="entry name" value="Anticodon_Ile_BEm"/>
</dbReference>
<organism evidence="15 16">
    <name type="scientific">Dictyostelium purpureum</name>
    <name type="common">Slime mold</name>
    <dbReference type="NCBI Taxonomy" id="5786"/>
    <lineage>
        <taxon>Eukaryota</taxon>
        <taxon>Amoebozoa</taxon>
        <taxon>Evosea</taxon>
        <taxon>Eumycetozoa</taxon>
        <taxon>Dictyostelia</taxon>
        <taxon>Dictyosteliales</taxon>
        <taxon>Dictyosteliaceae</taxon>
        <taxon>Dictyostelium</taxon>
    </lineage>
</organism>
<dbReference type="Proteomes" id="UP000001064">
    <property type="component" value="Unassembled WGS sequence"/>
</dbReference>
<dbReference type="InterPro" id="IPR023585">
    <property type="entry name" value="Ile-tRNA-ligase_type1"/>
</dbReference>
<proteinExistence type="inferred from homology"/>
<dbReference type="GO" id="GO:0005739">
    <property type="term" value="C:mitochondrion"/>
    <property type="evidence" value="ECO:0000318"/>
    <property type="project" value="GO_Central"/>
</dbReference>
<keyword evidence="5 12" id="KW-0547">Nucleotide-binding</keyword>
<dbReference type="Gene3D" id="3.40.50.620">
    <property type="entry name" value="HUPs"/>
    <property type="match status" value="2"/>
</dbReference>
<evidence type="ECO:0000256" key="8">
    <source>
        <dbReference type="ARBA" id="ARBA00022946"/>
    </source>
</evidence>
<dbReference type="InterPro" id="IPR001412">
    <property type="entry name" value="aa-tRNA-synth_I_CS"/>
</dbReference>
<dbReference type="InterPro" id="IPR009008">
    <property type="entry name" value="Val/Leu/Ile-tRNA-synth_edit"/>
</dbReference>
<dbReference type="InterPro" id="IPR002301">
    <property type="entry name" value="Ile-tRNA-ligase"/>
</dbReference>
<dbReference type="KEGG" id="dpp:DICPUDRAFT_75115"/>
<dbReference type="PRINTS" id="PR00984">
    <property type="entry name" value="TRNASYNTHILE"/>
</dbReference>
<keyword evidence="4 12" id="KW-0436">Ligase</keyword>
<dbReference type="InterPro" id="IPR050081">
    <property type="entry name" value="Ile-tRNA_ligase"/>
</dbReference>
<dbReference type="FunFam" id="1.10.730.20:FF:000002">
    <property type="entry name" value="isoleucine--tRNA ligase, mitochondrial"/>
    <property type="match status" value="1"/>
</dbReference>
<dbReference type="SUPFAM" id="SSF52374">
    <property type="entry name" value="Nucleotidylyl transferase"/>
    <property type="match status" value="1"/>
</dbReference>
<accession>F0Z9P8</accession>
<gene>
    <name evidence="15" type="ORF">DICPUDRAFT_75115</name>
</gene>
<dbReference type="eggNOG" id="KOG0433">
    <property type="taxonomic scope" value="Eukaryota"/>
</dbReference>
<dbReference type="EC" id="6.1.1.5" evidence="3"/>
<protein>
    <recommendedName>
        <fullName evidence="3">isoleucine--tRNA ligase</fullName>
        <ecNumber evidence="3">6.1.1.5</ecNumber>
    </recommendedName>
    <alternativeName>
        <fullName evidence="11">Isoleucyl-tRNA synthetase</fullName>
    </alternativeName>
</protein>
<dbReference type="OMA" id="HCWRCKT"/>
<dbReference type="Gene3D" id="1.10.730.20">
    <property type="match status" value="1"/>
</dbReference>
<evidence type="ECO:0000256" key="10">
    <source>
        <dbReference type="ARBA" id="ARBA00023146"/>
    </source>
</evidence>
<dbReference type="InterPro" id="IPR013155">
    <property type="entry name" value="M/V/L/I-tRNA-synth_anticd-bd"/>
</dbReference>
<dbReference type="GO" id="GO:0005759">
    <property type="term" value="C:mitochondrial matrix"/>
    <property type="evidence" value="ECO:0007669"/>
    <property type="project" value="UniProtKB-SubCell"/>
</dbReference>
<evidence type="ECO:0000256" key="11">
    <source>
        <dbReference type="ARBA" id="ARBA00032665"/>
    </source>
</evidence>
<evidence type="ECO:0000256" key="6">
    <source>
        <dbReference type="ARBA" id="ARBA00022840"/>
    </source>
</evidence>
<dbReference type="InterPro" id="IPR009080">
    <property type="entry name" value="tRNAsynth_Ia_anticodon-bd"/>
</dbReference>
<dbReference type="SUPFAM" id="SSF50677">
    <property type="entry name" value="ValRS/IleRS/LeuRS editing domain"/>
    <property type="match status" value="1"/>
</dbReference>
<dbReference type="InParanoid" id="F0Z9P8"/>
<dbReference type="GO" id="GO:0000049">
    <property type="term" value="F:tRNA binding"/>
    <property type="evidence" value="ECO:0007669"/>
    <property type="project" value="InterPro"/>
</dbReference>
<dbReference type="GO" id="GO:0005524">
    <property type="term" value="F:ATP binding"/>
    <property type="evidence" value="ECO:0007669"/>
    <property type="project" value="UniProtKB-KW"/>
</dbReference>
<dbReference type="FunFam" id="3.40.50.620:FF:000152">
    <property type="entry name" value="Isoleucine--tRNA ligase"/>
    <property type="match status" value="1"/>
</dbReference>
<evidence type="ECO:0000256" key="2">
    <source>
        <dbReference type="ARBA" id="ARBA00005594"/>
    </source>
</evidence>
<dbReference type="OrthoDB" id="10264412at2759"/>
<dbReference type="GO" id="GO:0002161">
    <property type="term" value="F:aminoacyl-tRNA deacylase activity"/>
    <property type="evidence" value="ECO:0007669"/>
    <property type="project" value="InterPro"/>
</dbReference>
<dbReference type="GO" id="GO:0006428">
    <property type="term" value="P:isoleucyl-tRNA aminoacylation"/>
    <property type="evidence" value="ECO:0000318"/>
    <property type="project" value="GO_Central"/>
</dbReference>
<dbReference type="RefSeq" id="XP_003284128.1">
    <property type="nucleotide sequence ID" value="XM_003284080.1"/>
</dbReference>
<keyword evidence="7 12" id="KW-0648">Protein biosynthesis</keyword>
<evidence type="ECO:0000259" key="14">
    <source>
        <dbReference type="Pfam" id="PF08264"/>
    </source>
</evidence>
<dbReference type="NCBIfam" id="TIGR00392">
    <property type="entry name" value="ileS"/>
    <property type="match status" value="1"/>
</dbReference>
<dbReference type="FunCoup" id="F0Z9P8">
    <property type="interactions" value="610"/>
</dbReference>
<keyword evidence="10 12" id="KW-0030">Aminoacyl-tRNA synthetase</keyword>
<feature type="domain" description="Aminoacyl-tRNA synthetase class Ia" evidence="13">
    <location>
        <begin position="69"/>
        <end position="701"/>
    </location>
</feature>
<evidence type="ECO:0000313" key="15">
    <source>
        <dbReference type="EMBL" id="EGC39340.1"/>
    </source>
</evidence>
<feature type="domain" description="Methionyl/Valyl/Leucyl/Isoleucyl-tRNA synthetase anticodon-binding" evidence="14">
    <location>
        <begin position="746"/>
        <end position="888"/>
    </location>
</feature>
<evidence type="ECO:0000256" key="1">
    <source>
        <dbReference type="ARBA" id="ARBA00004305"/>
    </source>
</evidence>
<dbReference type="GO" id="GO:0004822">
    <property type="term" value="F:isoleucine-tRNA ligase activity"/>
    <property type="evidence" value="ECO:0000318"/>
    <property type="project" value="GO_Central"/>
</dbReference>
<dbReference type="CDD" id="cd07960">
    <property type="entry name" value="Anticodon_Ia_Ile_BEm"/>
    <property type="match status" value="1"/>
</dbReference>
<evidence type="ECO:0000256" key="9">
    <source>
        <dbReference type="ARBA" id="ARBA00023128"/>
    </source>
</evidence>
<dbReference type="Pfam" id="PF08264">
    <property type="entry name" value="Anticodon_1"/>
    <property type="match status" value="1"/>
</dbReference>